<dbReference type="EMBL" id="JAHHUM010001184">
    <property type="protein sequence ID" value="KAK5613873.1"/>
    <property type="molecule type" value="Genomic_DNA"/>
</dbReference>
<evidence type="ECO:0000313" key="1">
    <source>
        <dbReference type="EMBL" id="KAK5613873.1"/>
    </source>
</evidence>
<comment type="caution">
    <text evidence="1">The sequence shown here is derived from an EMBL/GenBank/DDBJ whole genome shotgun (WGS) entry which is preliminary data.</text>
</comment>
<dbReference type="Proteomes" id="UP001311232">
    <property type="component" value="Unassembled WGS sequence"/>
</dbReference>
<gene>
    <name evidence="1" type="ORF">CRENBAI_014913</name>
</gene>
<keyword evidence="2" id="KW-1185">Reference proteome</keyword>
<sequence>MTVGSLAGSLLIPAYLGPPSATPFTLLLPRTLGLQTLLGSISTNFSLNRGNPLFFLPSPSGVPPHS</sequence>
<proteinExistence type="predicted"/>
<dbReference type="AlphaFoldDB" id="A0AAV9RY36"/>
<evidence type="ECO:0000313" key="2">
    <source>
        <dbReference type="Proteomes" id="UP001311232"/>
    </source>
</evidence>
<protein>
    <submittedName>
        <fullName evidence="1">Uncharacterized protein</fullName>
    </submittedName>
</protein>
<accession>A0AAV9RY36</accession>
<feature type="non-terminal residue" evidence="1">
    <location>
        <position position="66"/>
    </location>
</feature>
<name>A0AAV9RY36_9TELE</name>
<organism evidence="1 2">
    <name type="scientific">Crenichthys baileyi</name>
    <name type="common">White River springfish</name>
    <dbReference type="NCBI Taxonomy" id="28760"/>
    <lineage>
        <taxon>Eukaryota</taxon>
        <taxon>Metazoa</taxon>
        <taxon>Chordata</taxon>
        <taxon>Craniata</taxon>
        <taxon>Vertebrata</taxon>
        <taxon>Euteleostomi</taxon>
        <taxon>Actinopterygii</taxon>
        <taxon>Neopterygii</taxon>
        <taxon>Teleostei</taxon>
        <taxon>Neoteleostei</taxon>
        <taxon>Acanthomorphata</taxon>
        <taxon>Ovalentaria</taxon>
        <taxon>Atherinomorphae</taxon>
        <taxon>Cyprinodontiformes</taxon>
        <taxon>Goodeidae</taxon>
        <taxon>Crenichthys</taxon>
    </lineage>
</organism>
<reference evidence="1 2" key="1">
    <citation type="submission" date="2021-06" db="EMBL/GenBank/DDBJ databases">
        <authorList>
            <person name="Palmer J.M."/>
        </authorList>
    </citation>
    <scope>NUCLEOTIDE SEQUENCE [LARGE SCALE GENOMIC DNA]</scope>
    <source>
        <strain evidence="1 2">MEX-2019</strain>
        <tissue evidence="1">Muscle</tissue>
    </source>
</reference>